<evidence type="ECO:0000313" key="2">
    <source>
        <dbReference type="EnsemblPlants" id="OPUNC12G07140.1"/>
    </source>
</evidence>
<dbReference type="HOGENOM" id="CLU_2816861_0_0_1"/>
<dbReference type="AlphaFoldDB" id="A0A0E0ML48"/>
<dbReference type="EnsemblPlants" id="OPUNC12G07140.1">
    <property type="protein sequence ID" value="OPUNC12G07140.1"/>
    <property type="gene ID" value="OPUNC12G07140"/>
</dbReference>
<accession>A0A0E0ML48</accession>
<name>A0A0E0ML48_ORYPU</name>
<feature type="transmembrane region" description="Helical" evidence="1">
    <location>
        <begin position="45"/>
        <end position="66"/>
    </location>
</feature>
<proteinExistence type="predicted"/>
<keyword evidence="1" id="KW-0472">Membrane</keyword>
<sequence length="67" mass="7715">MTLTDHVLCGIQIDTNVSYVIQIDTRIPKSPNFCFENFWVDFEGFYHIVSMILVLKILLNASAPLLR</sequence>
<reference evidence="2" key="2">
    <citation type="submission" date="2018-05" db="EMBL/GenBank/DDBJ databases">
        <title>OpunRS2 (Oryza punctata Reference Sequence Version 2).</title>
        <authorList>
            <person name="Zhang J."/>
            <person name="Kudrna D."/>
            <person name="Lee S."/>
            <person name="Talag J."/>
            <person name="Welchert J."/>
            <person name="Wing R.A."/>
        </authorList>
    </citation>
    <scope>NUCLEOTIDE SEQUENCE [LARGE SCALE GENOMIC DNA]</scope>
</reference>
<keyword evidence="1" id="KW-1133">Transmembrane helix</keyword>
<protein>
    <submittedName>
        <fullName evidence="2">Uncharacterized protein</fullName>
    </submittedName>
</protein>
<organism evidence="2">
    <name type="scientific">Oryza punctata</name>
    <name type="common">Red rice</name>
    <dbReference type="NCBI Taxonomy" id="4537"/>
    <lineage>
        <taxon>Eukaryota</taxon>
        <taxon>Viridiplantae</taxon>
        <taxon>Streptophyta</taxon>
        <taxon>Embryophyta</taxon>
        <taxon>Tracheophyta</taxon>
        <taxon>Spermatophyta</taxon>
        <taxon>Magnoliopsida</taxon>
        <taxon>Liliopsida</taxon>
        <taxon>Poales</taxon>
        <taxon>Poaceae</taxon>
        <taxon>BOP clade</taxon>
        <taxon>Oryzoideae</taxon>
        <taxon>Oryzeae</taxon>
        <taxon>Oryzinae</taxon>
        <taxon>Oryza</taxon>
    </lineage>
</organism>
<reference evidence="2" key="1">
    <citation type="submission" date="2015-04" db="UniProtKB">
        <authorList>
            <consortium name="EnsemblPlants"/>
        </authorList>
    </citation>
    <scope>IDENTIFICATION</scope>
</reference>
<dbReference type="Proteomes" id="UP000026962">
    <property type="component" value="Chromosome 12"/>
</dbReference>
<keyword evidence="3" id="KW-1185">Reference proteome</keyword>
<keyword evidence="1" id="KW-0812">Transmembrane</keyword>
<evidence type="ECO:0000256" key="1">
    <source>
        <dbReference type="SAM" id="Phobius"/>
    </source>
</evidence>
<dbReference type="Gramene" id="OPUNC12G07140.1">
    <property type="protein sequence ID" value="OPUNC12G07140.1"/>
    <property type="gene ID" value="OPUNC12G07140"/>
</dbReference>
<evidence type="ECO:0000313" key="3">
    <source>
        <dbReference type="Proteomes" id="UP000026962"/>
    </source>
</evidence>